<organism evidence="1 2">
    <name type="scientific">Janibacter limosus</name>
    <dbReference type="NCBI Taxonomy" id="53458"/>
    <lineage>
        <taxon>Bacteria</taxon>
        <taxon>Bacillati</taxon>
        <taxon>Actinomycetota</taxon>
        <taxon>Actinomycetes</taxon>
        <taxon>Micrococcales</taxon>
        <taxon>Intrasporangiaceae</taxon>
        <taxon>Janibacter</taxon>
    </lineage>
</organism>
<accession>A0AC61U6Y5</accession>
<keyword evidence="1" id="KW-0067">ATP-binding</keyword>
<proteinExistence type="predicted"/>
<gene>
    <name evidence="1" type="ORF">LP422_07745</name>
</gene>
<protein>
    <submittedName>
        <fullName evidence="1">DEAD/DEAH box helicase</fullName>
    </submittedName>
</protein>
<evidence type="ECO:0000313" key="2">
    <source>
        <dbReference type="Proteomes" id="UP001059663"/>
    </source>
</evidence>
<keyword evidence="1" id="KW-0378">Hydrolase</keyword>
<dbReference type="Proteomes" id="UP001059663">
    <property type="component" value="Chromosome"/>
</dbReference>
<reference evidence="1" key="1">
    <citation type="submission" date="2021-11" db="EMBL/GenBank/DDBJ databases">
        <title>Study of the species diversity of bacterial strains isolated from a unique natural object - Shulgan-Tash cave (Bashkiria).</title>
        <authorList>
            <person name="Sazanova A.L."/>
            <person name="Chirak E.R."/>
            <person name="Safronova V.I."/>
        </authorList>
    </citation>
    <scope>NUCLEOTIDE SEQUENCE</scope>
    <source>
        <strain evidence="1">P1</strain>
    </source>
</reference>
<evidence type="ECO:0000313" key="1">
    <source>
        <dbReference type="EMBL" id="UUZ45812.1"/>
    </source>
</evidence>
<keyword evidence="1" id="KW-0347">Helicase</keyword>
<name>A0AC61U6Y5_9MICO</name>
<dbReference type="EMBL" id="CP087977">
    <property type="protein sequence ID" value="UUZ45812.1"/>
    <property type="molecule type" value="Genomic_DNA"/>
</dbReference>
<sequence>MLARRVTVEALVKAISLGIVDNNRPLVWIAQTDELCEQAAETWTYVWRAIGPQVAMRLGRLWGSNDVTEEPGSFQLVIATVAKLNSIMKMEGKHGWLKEPSVVVIDEAHASIAPTYTRVLEWMGRSSRKRDASVRRPLIGLTATPFRGTSEEENKRLVNRYGENRLDRGAFMREDPYEELQSMGVLAQVRHEVLDGVDVTLSDQDKEDIANTRKMPSAVTEKLGADVARTRRVVDHIASLPDDWTIIAFAPSVENARVLAALLANRGIPAVSVSGDTDSAARRHYIEEFKAGRIRVITNYNVLTQGFDAPKVRAVYVARPTFSPNVYQQMVGRGLRGPLNGGSEEVLIVNVKDNFDQYGDMLAFNEFEYLWTRQ</sequence>
<keyword evidence="1" id="KW-0547">Nucleotide-binding</keyword>